<dbReference type="EMBL" id="JAGDEL010000012">
    <property type="protein sequence ID" value="MBO1513248.1"/>
    <property type="molecule type" value="Genomic_DNA"/>
</dbReference>
<comment type="caution">
    <text evidence="2">The sequence shown here is derived from an EMBL/GenBank/DDBJ whole genome shotgun (WGS) entry which is preliminary data.</text>
</comment>
<keyword evidence="3" id="KW-1185">Reference proteome</keyword>
<evidence type="ECO:0000256" key="1">
    <source>
        <dbReference type="SAM" id="MobiDB-lite"/>
    </source>
</evidence>
<name>A0ABS3N5V0_9BACI</name>
<feature type="compositionally biased region" description="Basic residues" evidence="1">
    <location>
        <begin position="21"/>
        <end position="33"/>
    </location>
</feature>
<dbReference type="Proteomes" id="UP000663981">
    <property type="component" value="Unassembled WGS sequence"/>
</dbReference>
<feature type="region of interest" description="Disordered" evidence="1">
    <location>
        <begin position="21"/>
        <end position="63"/>
    </location>
</feature>
<sequence length="63" mass="7454">MKIADHLNKDTKDKLNHIVKPNKKVKKRKRDPKKPKEEKVNWHDIMGTNNRGLRRGKGGAWRN</sequence>
<accession>A0ABS3N5V0</accession>
<proteinExistence type="predicted"/>
<reference evidence="2 3" key="1">
    <citation type="submission" date="2021-03" db="EMBL/GenBank/DDBJ databases">
        <title>Whole genome sequence of Metabacillus bambusae BG109.</title>
        <authorList>
            <person name="Jeong J.W."/>
        </authorList>
    </citation>
    <scope>NUCLEOTIDE SEQUENCE [LARGE SCALE GENOMIC DNA]</scope>
    <source>
        <strain evidence="2 3">BG109</strain>
    </source>
</reference>
<organism evidence="2 3">
    <name type="scientific">Metabacillus bambusae</name>
    <dbReference type="NCBI Taxonomy" id="2795218"/>
    <lineage>
        <taxon>Bacteria</taxon>
        <taxon>Bacillati</taxon>
        <taxon>Bacillota</taxon>
        <taxon>Bacilli</taxon>
        <taxon>Bacillales</taxon>
        <taxon>Bacillaceae</taxon>
        <taxon>Metabacillus</taxon>
    </lineage>
</organism>
<evidence type="ECO:0000313" key="2">
    <source>
        <dbReference type="EMBL" id="MBO1513248.1"/>
    </source>
</evidence>
<dbReference type="RefSeq" id="WP_207980197.1">
    <property type="nucleotide sequence ID" value="NZ_JAGDEL010000012.1"/>
</dbReference>
<gene>
    <name evidence="2" type="ORF">I7822_16485</name>
</gene>
<protein>
    <submittedName>
        <fullName evidence="2">Uncharacterized protein</fullName>
    </submittedName>
</protein>
<evidence type="ECO:0000313" key="3">
    <source>
        <dbReference type="Proteomes" id="UP000663981"/>
    </source>
</evidence>